<dbReference type="EMBL" id="AHHD01000504">
    <property type="protein sequence ID" value="EKG10761.1"/>
    <property type="molecule type" value="Genomic_DNA"/>
</dbReference>
<gene>
    <name evidence="1" type="ORF">MPH_12144</name>
</gene>
<dbReference type="InParanoid" id="K2QLN2"/>
<dbReference type="AlphaFoldDB" id="K2QLN2"/>
<dbReference type="VEuPathDB" id="FungiDB:MPH_12144"/>
<name>K2QLN2_MACPH</name>
<comment type="caution">
    <text evidence="1">The sequence shown here is derived from an EMBL/GenBank/DDBJ whole genome shotgun (WGS) entry which is preliminary data.</text>
</comment>
<proteinExistence type="predicted"/>
<evidence type="ECO:0000313" key="2">
    <source>
        <dbReference type="Proteomes" id="UP000007129"/>
    </source>
</evidence>
<reference evidence="1 2" key="1">
    <citation type="journal article" date="2012" name="BMC Genomics">
        <title>Tools to kill: Genome of one of the most destructive plant pathogenic fungi Macrophomina phaseolina.</title>
        <authorList>
            <person name="Islam M.S."/>
            <person name="Haque M.S."/>
            <person name="Islam M.M."/>
            <person name="Emdad E.M."/>
            <person name="Halim A."/>
            <person name="Hossen Q.M.M."/>
            <person name="Hossain M.Z."/>
            <person name="Ahmed B."/>
            <person name="Rahim S."/>
            <person name="Rahman M.S."/>
            <person name="Alam M.M."/>
            <person name="Hou S."/>
            <person name="Wan X."/>
            <person name="Saito J.A."/>
            <person name="Alam M."/>
        </authorList>
    </citation>
    <scope>NUCLEOTIDE SEQUENCE [LARGE SCALE GENOMIC DNA]</scope>
    <source>
        <strain evidence="1 2">MS6</strain>
    </source>
</reference>
<evidence type="ECO:0000313" key="1">
    <source>
        <dbReference type="EMBL" id="EKG10761.1"/>
    </source>
</evidence>
<organism evidence="1 2">
    <name type="scientific">Macrophomina phaseolina (strain MS6)</name>
    <name type="common">Charcoal rot fungus</name>
    <dbReference type="NCBI Taxonomy" id="1126212"/>
    <lineage>
        <taxon>Eukaryota</taxon>
        <taxon>Fungi</taxon>
        <taxon>Dikarya</taxon>
        <taxon>Ascomycota</taxon>
        <taxon>Pezizomycotina</taxon>
        <taxon>Dothideomycetes</taxon>
        <taxon>Dothideomycetes incertae sedis</taxon>
        <taxon>Botryosphaeriales</taxon>
        <taxon>Botryosphaeriaceae</taxon>
        <taxon>Macrophomina</taxon>
    </lineage>
</organism>
<dbReference type="HOGENOM" id="CLU_2264271_0_0_1"/>
<accession>K2QLN2</accession>
<protein>
    <submittedName>
        <fullName evidence="1">Uncharacterized protein</fullName>
    </submittedName>
</protein>
<dbReference type="Proteomes" id="UP000007129">
    <property type="component" value="Unassembled WGS sequence"/>
</dbReference>
<sequence>MLWVRERWTRYGSQMAAEPKPPWMKRTCGREEGGEGGGLLVGRVERSSRGPWGVRICVRVKLLGRVTGRGVEVEIVQGRVQKGGQGIVDGSGWLMTMVIVMVE</sequence>